<dbReference type="GO" id="GO:0009331">
    <property type="term" value="C:glycerol-3-phosphate dehydrogenase (FAD) complex"/>
    <property type="evidence" value="ECO:0007669"/>
    <property type="project" value="UniProtKB-UniRule"/>
</dbReference>
<evidence type="ECO:0000256" key="2">
    <source>
        <dbReference type="ARBA" id="ARBA00004496"/>
    </source>
</evidence>
<keyword evidence="7" id="KW-0319">Glycerol metabolism</keyword>
<evidence type="ECO:0000256" key="5">
    <source>
        <dbReference type="ARBA" id="ARBA00022490"/>
    </source>
</evidence>
<accession>A0A841FPW0</accession>
<evidence type="ECO:0000256" key="4">
    <source>
        <dbReference type="ARBA" id="ARBA00013029"/>
    </source>
</evidence>
<dbReference type="Gene3D" id="1.10.8.870">
    <property type="entry name" value="Alpha-glycerophosphate oxidase, cap domain"/>
    <property type="match status" value="1"/>
</dbReference>
<keyword evidence="9 11" id="KW-0560">Oxidoreductase</keyword>
<evidence type="ECO:0000313" key="14">
    <source>
        <dbReference type="EMBL" id="MBB6038155.1"/>
    </source>
</evidence>
<dbReference type="PANTHER" id="PTHR11985">
    <property type="entry name" value="GLYCEROL-3-PHOSPHATE DEHYDROGENASE"/>
    <property type="match status" value="1"/>
</dbReference>
<keyword evidence="5" id="KW-0963">Cytoplasm</keyword>
<reference evidence="14 15" key="1">
    <citation type="submission" date="2020-08" db="EMBL/GenBank/DDBJ databases">
        <title>Genomic Encyclopedia of Type Strains, Phase IV (KMG-IV): sequencing the most valuable type-strain genomes for metagenomic binning, comparative biology and taxonomic classification.</title>
        <authorList>
            <person name="Goeker M."/>
        </authorList>
    </citation>
    <scope>NUCLEOTIDE SEQUENCE [LARGE SCALE GENOMIC DNA]</scope>
    <source>
        <strain evidence="14 15">YIM 65646</strain>
    </source>
</reference>
<comment type="catalytic activity">
    <reaction evidence="10 11">
        <text>a quinone + sn-glycerol 3-phosphate = dihydroxyacetone phosphate + a quinol</text>
        <dbReference type="Rhea" id="RHEA:18977"/>
        <dbReference type="ChEBI" id="CHEBI:24646"/>
        <dbReference type="ChEBI" id="CHEBI:57597"/>
        <dbReference type="ChEBI" id="CHEBI:57642"/>
        <dbReference type="ChEBI" id="CHEBI:132124"/>
        <dbReference type="EC" id="1.1.5.3"/>
    </reaction>
</comment>
<dbReference type="AlphaFoldDB" id="A0A841FPW0"/>
<dbReference type="InterPro" id="IPR038299">
    <property type="entry name" value="DAO_C_sf"/>
</dbReference>
<dbReference type="FunFam" id="1.10.8.870:FF:000003">
    <property type="entry name" value="Glycerol-3-phosphate dehydrogenase"/>
    <property type="match status" value="1"/>
</dbReference>
<sequence>MARHELDPARRAETLRALRERDYDVIVIGGGVTGAGAALDAVSRGLSVALLEAADLANGTSSRSGKLFHGGLRYLKQLNFSLVREALKERDLMVGRLCPHLVSPERFTFPFTHWWERVYIGLGVLLYDLLRLTVAKTVKGHRHLSRKAVRRELPALRPGIRGGVRFYDVRVDDARHTMTLARTAAGLGADVATRAEVTGFLRDGERVTGVRARDAETGEEFEVRGRSVVNATGVWAERVQELAGAASLTVTAAKGIHLVVPADRIDLHSGLMAQTPDSVFIIRRWFGYWLIGTTDTRWDHSRDDPAPTGSDVDYLLAQAARWLEKPLTREDVVGVYAGLRPLVGGKGATAGLSRDHTVVEGPQGMYTVVGGKYTTYRIMAREAVDAAASRLGREIPGSVTETLPILGAEGFATVRARRELLAARHGLSPQWIEHLLSRYGSLAPDVLDLAAARPELARPIEGAPGYLAAEAVYAASAEGALHLDDVLVRRTRVFMETPDHGLAAAGPVATLIAPILGWDDDRREREIAAYTAERAADRAAVAALTDDEAVAARAVARGD</sequence>
<feature type="domain" description="FAD dependent oxidoreductase" evidence="12">
    <location>
        <begin position="24"/>
        <end position="374"/>
    </location>
</feature>
<dbReference type="InterPro" id="IPR000447">
    <property type="entry name" value="G3P_DH_FAD-dep"/>
</dbReference>
<dbReference type="PANTHER" id="PTHR11985:SF31">
    <property type="entry name" value="GLYCEROL-3-PHOSPHATE DEHYDROGENASE 2"/>
    <property type="match status" value="1"/>
</dbReference>
<evidence type="ECO:0000256" key="11">
    <source>
        <dbReference type="RuleBase" id="RU361217"/>
    </source>
</evidence>
<dbReference type="InterPro" id="IPR006076">
    <property type="entry name" value="FAD-dep_OxRdtase"/>
</dbReference>
<comment type="caution">
    <text evidence="14">The sequence shown here is derived from an EMBL/GenBank/DDBJ whole genome shotgun (WGS) entry which is preliminary data.</text>
</comment>
<evidence type="ECO:0000256" key="3">
    <source>
        <dbReference type="ARBA" id="ARBA00007330"/>
    </source>
</evidence>
<dbReference type="GO" id="GO:0004368">
    <property type="term" value="F:glycerol-3-phosphate dehydrogenase (quinone) activity"/>
    <property type="evidence" value="ECO:0007669"/>
    <property type="project" value="UniProtKB-EC"/>
</dbReference>
<dbReference type="GO" id="GO:0046168">
    <property type="term" value="P:glycerol-3-phosphate catabolic process"/>
    <property type="evidence" value="ECO:0007669"/>
    <property type="project" value="TreeGrafter"/>
</dbReference>
<evidence type="ECO:0000256" key="7">
    <source>
        <dbReference type="ARBA" id="ARBA00022798"/>
    </source>
</evidence>
<name>A0A841FPW0_9ACTN</name>
<feature type="domain" description="Alpha-glycerophosphate oxidase C-terminal" evidence="13">
    <location>
        <begin position="398"/>
        <end position="523"/>
    </location>
</feature>
<keyword evidence="8" id="KW-0274">FAD</keyword>
<organism evidence="14 15">
    <name type="scientific">Phytomonospora endophytica</name>
    <dbReference type="NCBI Taxonomy" id="714109"/>
    <lineage>
        <taxon>Bacteria</taxon>
        <taxon>Bacillati</taxon>
        <taxon>Actinomycetota</taxon>
        <taxon>Actinomycetes</taxon>
        <taxon>Micromonosporales</taxon>
        <taxon>Micromonosporaceae</taxon>
        <taxon>Phytomonospora</taxon>
    </lineage>
</organism>
<evidence type="ECO:0000256" key="1">
    <source>
        <dbReference type="ARBA" id="ARBA00001974"/>
    </source>
</evidence>
<dbReference type="GO" id="GO:0006071">
    <property type="term" value="P:glycerol metabolic process"/>
    <property type="evidence" value="ECO:0007669"/>
    <property type="project" value="UniProtKB-KW"/>
</dbReference>
<dbReference type="EMBL" id="JACHGT010000015">
    <property type="protein sequence ID" value="MBB6038155.1"/>
    <property type="molecule type" value="Genomic_DNA"/>
</dbReference>
<evidence type="ECO:0000256" key="10">
    <source>
        <dbReference type="ARBA" id="ARBA00049055"/>
    </source>
</evidence>
<comment type="subcellular location">
    <subcellularLocation>
        <location evidence="2">Cytoplasm</location>
    </subcellularLocation>
</comment>
<dbReference type="PRINTS" id="PR01001">
    <property type="entry name" value="FADG3PDH"/>
</dbReference>
<evidence type="ECO:0000256" key="8">
    <source>
        <dbReference type="ARBA" id="ARBA00022827"/>
    </source>
</evidence>
<dbReference type="EC" id="1.1.5.3" evidence="4 11"/>
<comment type="similarity">
    <text evidence="3 11">Belongs to the FAD-dependent glycerol-3-phosphate dehydrogenase family.</text>
</comment>
<dbReference type="InterPro" id="IPR036188">
    <property type="entry name" value="FAD/NAD-bd_sf"/>
</dbReference>
<evidence type="ECO:0000256" key="6">
    <source>
        <dbReference type="ARBA" id="ARBA00022630"/>
    </source>
</evidence>
<dbReference type="Gene3D" id="3.50.50.60">
    <property type="entry name" value="FAD/NAD(P)-binding domain"/>
    <property type="match status" value="1"/>
</dbReference>
<gene>
    <name evidence="14" type="ORF">HNR73_006035</name>
</gene>
<proteinExistence type="inferred from homology"/>
<evidence type="ECO:0000259" key="12">
    <source>
        <dbReference type="Pfam" id="PF01266"/>
    </source>
</evidence>
<dbReference type="Pfam" id="PF01266">
    <property type="entry name" value="DAO"/>
    <property type="match status" value="1"/>
</dbReference>
<dbReference type="Pfam" id="PF16901">
    <property type="entry name" value="DAO_C"/>
    <property type="match status" value="1"/>
</dbReference>
<dbReference type="SUPFAM" id="SSF51905">
    <property type="entry name" value="FAD/NAD(P)-binding domain"/>
    <property type="match status" value="1"/>
</dbReference>
<dbReference type="PROSITE" id="PS00977">
    <property type="entry name" value="FAD_G3PDH_1"/>
    <property type="match status" value="1"/>
</dbReference>
<dbReference type="RefSeq" id="WP_184790952.1">
    <property type="nucleotide sequence ID" value="NZ_BONT01000047.1"/>
</dbReference>
<evidence type="ECO:0000259" key="13">
    <source>
        <dbReference type="Pfam" id="PF16901"/>
    </source>
</evidence>
<dbReference type="Proteomes" id="UP000548476">
    <property type="component" value="Unassembled WGS sequence"/>
</dbReference>
<evidence type="ECO:0000313" key="15">
    <source>
        <dbReference type="Proteomes" id="UP000548476"/>
    </source>
</evidence>
<evidence type="ECO:0000256" key="9">
    <source>
        <dbReference type="ARBA" id="ARBA00023002"/>
    </source>
</evidence>
<dbReference type="PROSITE" id="PS00978">
    <property type="entry name" value="FAD_G3PDH_2"/>
    <property type="match status" value="1"/>
</dbReference>
<protein>
    <recommendedName>
        <fullName evidence="4 11">Glycerol-3-phosphate dehydrogenase</fullName>
        <ecNumber evidence="4 11">1.1.5.3</ecNumber>
    </recommendedName>
</protein>
<dbReference type="Gene3D" id="3.30.9.10">
    <property type="entry name" value="D-Amino Acid Oxidase, subunit A, domain 2"/>
    <property type="match status" value="1"/>
</dbReference>
<comment type="cofactor">
    <cofactor evidence="1 11">
        <name>FAD</name>
        <dbReference type="ChEBI" id="CHEBI:57692"/>
    </cofactor>
</comment>
<dbReference type="InterPro" id="IPR031656">
    <property type="entry name" value="DAO_C"/>
</dbReference>
<keyword evidence="15" id="KW-1185">Reference proteome</keyword>
<keyword evidence="6 11" id="KW-0285">Flavoprotein</keyword>